<keyword evidence="2" id="KW-1133">Transmembrane helix</keyword>
<accession>A0A7X6GW14</accession>
<dbReference type="InterPro" id="IPR025498">
    <property type="entry name" value="DUF4389"/>
</dbReference>
<protein>
    <submittedName>
        <fullName evidence="3">DUF4389 domain-containing protein</fullName>
    </submittedName>
</protein>
<feature type="transmembrane region" description="Helical" evidence="2">
    <location>
        <begin position="29"/>
        <end position="59"/>
    </location>
</feature>
<evidence type="ECO:0000313" key="4">
    <source>
        <dbReference type="Proteomes" id="UP000526408"/>
    </source>
</evidence>
<evidence type="ECO:0000256" key="2">
    <source>
        <dbReference type="SAM" id="Phobius"/>
    </source>
</evidence>
<dbReference type="Pfam" id="PF14333">
    <property type="entry name" value="DUF4389"/>
    <property type="match status" value="1"/>
</dbReference>
<gene>
    <name evidence="3" type="ORF">HCU73_02480</name>
</gene>
<sequence>MDRNDDDRVNGRLHGDQPEAGKDGMAMRLLYMVIIAIMLSLSQTVLTLITVIQFVIMLVNTGQRNQRLADFGTDLGIWMAKAARYQSAASEVKPWPWTDLD</sequence>
<proteinExistence type="predicted"/>
<evidence type="ECO:0000256" key="1">
    <source>
        <dbReference type="SAM" id="MobiDB-lite"/>
    </source>
</evidence>
<keyword evidence="2" id="KW-0812">Transmembrane</keyword>
<dbReference type="AlphaFoldDB" id="A0A7X6GW14"/>
<name>A0A7X6GW14_9RHOB</name>
<evidence type="ECO:0000313" key="3">
    <source>
        <dbReference type="EMBL" id="NKX43442.1"/>
    </source>
</evidence>
<keyword evidence="2" id="KW-0472">Membrane</keyword>
<organism evidence="3 4">
    <name type="scientific">Roseicyclus persicicus</name>
    <dbReference type="NCBI Taxonomy" id="2650661"/>
    <lineage>
        <taxon>Bacteria</taxon>
        <taxon>Pseudomonadati</taxon>
        <taxon>Pseudomonadota</taxon>
        <taxon>Alphaproteobacteria</taxon>
        <taxon>Rhodobacterales</taxon>
        <taxon>Roseobacteraceae</taxon>
        <taxon>Roseicyclus</taxon>
    </lineage>
</organism>
<dbReference type="RefSeq" id="WP_168621811.1">
    <property type="nucleotide sequence ID" value="NZ_JAAZQQ010000001.1"/>
</dbReference>
<feature type="region of interest" description="Disordered" evidence="1">
    <location>
        <begin position="1"/>
        <end position="21"/>
    </location>
</feature>
<dbReference type="EMBL" id="JAAZQQ010000001">
    <property type="protein sequence ID" value="NKX43442.1"/>
    <property type="molecule type" value="Genomic_DNA"/>
</dbReference>
<comment type="caution">
    <text evidence="3">The sequence shown here is derived from an EMBL/GenBank/DDBJ whole genome shotgun (WGS) entry which is preliminary data.</text>
</comment>
<reference evidence="3 4" key="1">
    <citation type="submission" date="2020-04" db="EMBL/GenBank/DDBJ databases">
        <authorList>
            <person name="Yoon J."/>
        </authorList>
    </citation>
    <scope>NUCLEOTIDE SEQUENCE [LARGE SCALE GENOMIC DNA]</scope>
    <source>
        <strain evidence="3 4">KMU-115</strain>
    </source>
</reference>
<keyword evidence="4" id="KW-1185">Reference proteome</keyword>
<dbReference type="Proteomes" id="UP000526408">
    <property type="component" value="Unassembled WGS sequence"/>
</dbReference>